<dbReference type="EMBL" id="CP027665">
    <property type="protein sequence ID" value="AVO37701.1"/>
    <property type="molecule type" value="Genomic_DNA"/>
</dbReference>
<feature type="domain" description="DUF3955" evidence="2">
    <location>
        <begin position="3"/>
        <end position="49"/>
    </location>
</feature>
<dbReference type="KEGG" id="thas:C6Y53_08285"/>
<organism evidence="3 4">
    <name type="scientific">Pukyongiella litopenaei</name>
    <dbReference type="NCBI Taxonomy" id="2605946"/>
    <lineage>
        <taxon>Bacteria</taxon>
        <taxon>Pseudomonadati</taxon>
        <taxon>Pseudomonadota</taxon>
        <taxon>Alphaproteobacteria</taxon>
        <taxon>Rhodobacterales</taxon>
        <taxon>Paracoccaceae</taxon>
        <taxon>Pukyongiella</taxon>
    </lineage>
</organism>
<dbReference type="Pfam" id="PF13127">
    <property type="entry name" value="DUF3955"/>
    <property type="match status" value="1"/>
</dbReference>
<sequence>MLLFLAIGLAGLACALLYSAIGATVDDQGILREPFFLIPLGFALTILGAAGTLTTGLIGLARGAFA</sequence>
<gene>
    <name evidence="3" type="ORF">C6Y53_08285</name>
</gene>
<proteinExistence type="predicted"/>
<evidence type="ECO:0000313" key="4">
    <source>
        <dbReference type="Proteomes" id="UP000237655"/>
    </source>
</evidence>
<feature type="transmembrane region" description="Helical" evidence="1">
    <location>
        <begin position="38"/>
        <end position="61"/>
    </location>
</feature>
<dbReference type="Proteomes" id="UP000237655">
    <property type="component" value="Chromosome"/>
</dbReference>
<protein>
    <submittedName>
        <fullName evidence="3">DUF3955 domain-containing protein</fullName>
    </submittedName>
</protein>
<evidence type="ECO:0000259" key="2">
    <source>
        <dbReference type="Pfam" id="PF13127"/>
    </source>
</evidence>
<name>A0A2S0MPM8_9RHOB</name>
<dbReference type="InterPro" id="IPR025016">
    <property type="entry name" value="DUF3955"/>
</dbReference>
<accession>A0A2S0MPM8</accession>
<keyword evidence="4" id="KW-1185">Reference proteome</keyword>
<evidence type="ECO:0000256" key="1">
    <source>
        <dbReference type="SAM" id="Phobius"/>
    </source>
</evidence>
<dbReference type="AlphaFoldDB" id="A0A2S0MPM8"/>
<evidence type="ECO:0000313" key="3">
    <source>
        <dbReference type="EMBL" id="AVO37701.1"/>
    </source>
</evidence>
<keyword evidence="1" id="KW-0812">Transmembrane</keyword>
<keyword evidence="1" id="KW-0472">Membrane</keyword>
<keyword evidence="1" id="KW-1133">Transmembrane helix</keyword>
<reference evidence="4" key="1">
    <citation type="submission" date="2018-03" db="EMBL/GenBank/DDBJ databases">
        <title>Genomic analysis of the strain SH-1 isolated from shrimp intestine.</title>
        <authorList>
            <person name="Kim Y.-S."/>
            <person name="Kim S.-E."/>
            <person name="Kim K.-H."/>
        </authorList>
    </citation>
    <scope>NUCLEOTIDE SEQUENCE [LARGE SCALE GENOMIC DNA]</scope>
    <source>
        <strain evidence="4">SH-1</strain>
    </source>
</reference>